<evidence type="ECO:0000256" key="6">
    <source>
        <dbReference type="PIRSR" id="PIRSR602081-1"/>
    </source>
</evidence>
<dbReference type="InterPro" id="IPR002081">
    <property type="entry name" value="Cryptochrome/DNA_photolyase_1"/>
</dbReference>
<dbReference type="InterPro" id="IPR006050">
    <property type="entry name" value="DNA_photolyase_N"/>
</dbReference>
<dbReference type="InterPro" id="IPR005101">
    <property type="entry name" value="Cryptochr/Photolyase_FAD-bd"/>
</dbReference>
<dbReference type="Gene3D" id="3.40.50.620">
    <property type="entry name" value="HUPs"/>
    <property type="match status" value="1"/>
</dbReference>
<dbReference type="AlphaFoldDB" id="A0AA94EFG2"/>
<dbReference type="PANTHER" id="PTHR11455">
    <property type="entry name" value="CRYPTOCHROME"/>
    <property type="match status" value="1"/>
</dbReference>
<dbReference type="PROSITE" id="PS51645">
    <property type="entry name" value="PHR_CRY_ALPHA_BETA"/>
    <property type="match status" value="1"/>
</dbReference>
<evidence type="ECO:0000256" key="5">
    <source>
        <dbReference type="ARBA" id="ARBA00022991"/>
    </source>
</evidence>
<feature type="domain" description="Photolyase/cryptochrome alpha/beta" evidence="8">
    <location>
        <begin position="6"/>
        <end position="138"/>
    </location>
</feature>
<reference evidence="10" key="1">
    <citation type="journal article" date="2018" name="Front. Microbiol.">
        <title>Genome-Based Analysis Reveals the Taxonomy and Diversity of the Family Idiomarinaceae.</title>
        <authorList>
            <person name="Liu Y."/>
            <person name="Lai Q."/>
            <person name="Shao Z."/>
        </authorList>
    </citation>
    <scope>NUCLEOTIDE SEQUENCE [LARGE SCALE GENOMIC DNA]</scope>
    <source>
        <strain evidence="10">SN-14</strain>
    </source>
</reference>
<accession>A0AA94EFG2</accession>
<dbReference type="GO" id="GO:0003677">
    <property type="term" value="F:DNA binding"/>
    <property type="evidence" value="ECO:0007669"/>
    <property type="project" value="TreeGrafter"/>
</dbReference>
<dbReference type="Gene3D" id="1.10.579.10">
    <property type="entry name" value="DNA Cyclobutane Dipyrimidine Photolyase, subunit A, domain 3"/>
    <property type="match status" value="1"/>
</dbReference>
<dbReference type="PANTHER" id="PTHR11455:SF22">
    <property type="entry name" value="CRYPTOCHROME DASH"/>
    <property type="match status" value="1"/>
</dbReference>
<dbReference type="Pfam" id="PF03441">
    <property type="entry name" value="FAD_binding_7"/>
    <property type="match status" value="1"/>
</dbReference>
<dbReference type="NCBIfam" id="TIGR02765">
    <property type="entry name" value="crypto_DASH"/>
    <property type="match status" value="1"/>
</dbReference>
<dbReference type="InterPro" id="IPR014729">
    <property type="entry name" value="Rossmann-like_a/b/a_fold"/>
</dbReference>
<gene>
    <name evidence="9" type="ORF">CWE23_07965</name>
</gene>
<sequence>MTKRYARSLYWFTHDLRLNDNPALTAAQDSSAAITFCYVLDKASLTRGRYGMPALGQHRLSFILQSLHDLQRQLQAQGHTLTVRVGEPLDEMAQLISTLQVDAVFGALQAGVYERRRWQQLQQRFRFLDFHQLPNSTLLSEDDLPGGLQQLAATFSQFRKPLEPLAERFTKQALAAPNWQHRALSVNASADLPEAGESWLAGGETAALQHLQRYFSSAAPGRYKETRNALDGFDQSTKLSAYLAHGNLSPQQVINALRDYEQQHGENESTYWIAFELLWRDYFFWYLLRYQEQVFAFTGVAGRKPQTTFYPTRFKQWCAGQTPYPLVNACMHQLNQTGYLSNRGRQIVASCLVNEMAVDWRYGAAYFEQQLLDYDIGSNWGNWQYIAGVGADPRGGRHFNIDKQTAQFDPDGHYIERWKGQQTRQLDVNDAADWPITAN</sequence>
<dbReference type="SUPFAM" id="SSF52425">
    <property type="entry name" value="Cryptochrome/photolyase, N-terminal domain"/>
    <property type="match status" value="1"/>
</dbReference>
<feature type="binding site" evidence="6">
    <location>
        <position position="223"/>
    </location>
    <ligand>
        <name>FAD</name>
        <dbReference type="ChEBI" id="CHEBI:57692"/>
    </ligand>
</feature>
<dbReference type="SUPFAM" id="SSF48173">
    <property type="entry name" value="Cryptochrome/photolyase FAD-binding domain"/>
    <property type="match status" value="1"/>
</dbReference>
<evidence type="ECO:0000313" key="10">
    <source>
        <dbReference type="Proteomes" id="UP000286680"/>
    </source>
</evidence>
<evidence type="ECO:0000259" key="8">
    <source>
        <dbReference type="PROSITE" id="PS51645"/>
    </source>
</evidence>
<proteinExistence type="inferred from homology"/>
<evidence type="ECO:0000313" key="9">
    <source>
        <dbReference type="EMBL" id="RUO43279.1"/>
    </source>
</evidence>
<evidence type="ECO:0000256" key="7">
    <source>
        <dbReference type="RuleBase" id="RU367151"/>
    </source>
</evidence>
<evidence type="ECO:0000256" key="2">
    <source>
        <dbReference type="ARBA" id="ARBA00017881"/>
    </source>
</evidence>
<dbReference type="GO" id="GO:0071949">
    <property type="term" value="F:FAD binding"/>
    <property type="evidence" value="ECO:0007669"/>
    <property type="project" value="TreeGrafter"/>
</dbReference>
<dbReference type="PRINTS" id="PR00147">
    <property type="entry name" value="DNAPHOTLYASE"/>
</dbReference>
<dbReference type="Pfam" id="PF00875">
    <property type="entry name" value="DNA_photolyase"/>
    <property type="match status" value="1"/>
</dbReference>
<organism evidence="9 10">
    <name type="scientific">Idiomarina aquatica</name>
    <dbReference type="NCBI Taxonomy" id="1327752"/>
    <lineage>
        <taxon>Bacteria</taxon>
        <taxon>Pseudomonadati</taxon>
        <taxon>Pseudomonadota</taxon>
        <taxon>Gammaproteobacteria</taxon>
        <taxon>Alteromonadales</taxon>
        <taxon>Idiomarinaceae</taxon>
        <taxon>Idiomarina</taxon>
    </lineage>
</organism>
<dbReference type="GO" id="GO:0003913">
    <property type="term" value="F:DNA photolyase activity"/>
    <property type="evidence" value="ECO:0007669"/>
    <property type="project" value="InterPro"/>
</dbReference>
<comment type="cofactor">
    <cofactor evidence="6 7">
        <name>FAD</name>
        <dbReference type="ChEBI" id="CHEBI:57692"/>
    </cofactor>
    <text evidence="6 7">Binds 1 FAD per subunit.</text>
</comment>
<comment type="similarity">
    <text evidence="1 7">Belongs to the DNA photolyase class-1 family.</text>
</comment>
<dbReference type="InterPro" id="IPR014133">
    <property type="entry name" value="Cry_DASH"/>
</dbReference>
<protein>
    <recommendedName>
        <fullName evidence="2 7">Cryptochrome DASH</fullName>
    </recommendedName>
</protein>
<feature type="binding site" evidence="6">
    <location>
        <begin position="276"/>
        <end position="284"/>
    </location>
    <ligand>
        <name>FAD</name>
        <dbReference type="ChEBI" id="CHEBI:57692"/>
    </ligand>
</feature>
<dbReference type="Proteomes" id="UP000286680">
    <property type="component" value="Unassembled WGS sequence"/>
</dbReference>
<comment type="caution">
    <text evidence="9">The sequence shown here is derived from an EMBL/GenBank/DDBJ whole genome shotgun (WGS) entry which is preliminary data.</text>
</comment>
<evidence type="ECO:0000256" key="4">
    <source>
        <dbReference type="ARBA" id="ARBA00022827"/>
    </source>
</evidence>
<dbReference type="RefSeq" id="WP_126819954.1">
    <property type="nucleotide sequence ID" value="NZ_PIPS01000002.1"/>
</dbReference>
<dbReference type="Gene3D" id="1.25.40.80">
    <property type="match status" value="1"/>
</dbReference>
<dbReference type="GO" id="GO:0000719">
    <property type="term" value="P:photoreactive repair"/>
    <property type="evidence" value="ECO:0007669"/>
    <property type="project" value="TreeGrafter"/>
</dbReference>
<dbReference type="EMBL" id="PIPS01000002">
    <property type="protein sequence ID" value="RUO43279.1"/>
    <property type="molecule type" value="Genomic_DNA"/>
</dbReference>
<evidence type="ECO:0000256" key="3">
    <source>
        <dbReference type="ARBA" id="ARBA00022630"/>
    </source>
</evidence>
<dbReference type="InterPro" id="IPR036155">
    <property type="entry name" value="Crypto/Photolyase_N_sf"/>
</dbReference>
<keyword evidence="3 6" id="KW-0285">Flavoprotein</keyword>
<keyword evidence="5 7" id="KW-0157">Chromophore</keyword>
<evidence type="ECO:0000256" key="1">
    <source>
        <dbReference type="ARBA" id="ARBA00005862"/>
    </source>
</evidence>
<feature type="binding site" evidence="6">
    <location>
        <begin position="236"/>
        <end position="240"/>
    </location>
    <ligand>
        <name>FAD</name>
        <dbReference type="ChEBI" id="CHEBI:57692"/>
    </ligand>
</feature>
<comment type="cofactor">
    <cofactor evidence="7">
        <name>(6R)-5,10-methylene-5,6,7,8-tetrahydrofolate</name>
        <dbReference type="ChEBI" id="CHEBI:15636"/>
    </cofactor>
    <text evidence="7">Binds 1 5,10-methenyltetrahydrofolate (MTHF) per subunit.</text>
</comment>
<name>A0AA94EFG2_9GAMM</name>
<feature type="binding site" evidence="6">
    <location>
        <begin position="373"/>
        <end position="375"/>
    </location>
    <ligand>
        <name>FAD</name>
        <dbReference type="ChEBI" id="CHEBI:57692"/>
    </ligand>
</feature>
<keyword evidence="10" id="KW-1185">Reference proteome</keyword>
<dbReference type="InterPro" id="IPR036134">
    <property type="entry name" value="Crypto/Photolyase_FAD-like_sf"/>
</dbReference>
<comment type="function">
    <text evidence="7">May have a photoreceptor function.</text>
</comment>
<keyword evidence="4 6" id="KW-0274">FAD</keyword>